<sequence length="136" mass="14459">MDGAGEDLGETHGRHDFRDGPAVPPPSPPPSSPQSHTNTVQGTPRIQGSTVQVRDVTNLHVHPPPGPPPPPSAPPAEPASPRAEPPPDDVPRHGPQPSGVIIRVEIAHQRYIEIYDEGLARYIINAHLKGLGLGHE</sequence>
<dbReference type="AlphaFoldDB" id="A0A918B8X9"/>
<protein>
    <submittedName>
        <fullName evidence="2">Uncharacterized protein</fullName>
    </submittedName>
</protein>
<evidence type="ECO:0000313" key="2">
    <source>
        <dbReference type="EMBL" id="GGQ42894.1"/>
    </source>
</evidence>
<feature type="compositionally biased region" description="Basic and acidic residues" evidence="1">
    <location>
        <begin position="9"/>
        <end position="19"/>
    </location>
</feature>
<proteinExistence type="predicted"/>
<keyword evidence="3" id="KW-1185">Reference proteome</keyword>
<accession>A0A918B8X9</accession>
<reference evidence="2" key="2">
    <citation type="submission" date="2020-09" db="EMBL/GenBank/DDBJ databases">
        <authorList>
            <person name="Sun Q."/>
            <person name="Ohkuma M."/>
        </authorList>
    </citation>
    <scope>NUCLEOTIDE SEQUENCE</scope>
    <source>
        <strain evidence="2">JCM 3131</strain>
    </source>
</reference>
<comment type="caution">
    <text evidence="2">The sequence shown here is derived from an EMBL/GenBank/DDBJ whole genome shotgun (WGS) entry which is preliminary data.</text>
</comment>
<reference evidence="2" key="1">
    <citation type="journal article" date="2014" name="Int. J. Syst. Evol. Microbiol.">
        <title>Complete genome sequence of Corynebacterium casei LMG S-19264T (=DSM 44701T), isolated from a smear-ripened cheese.</title>
        <authorList>
            <consortium name="US DOE Joint Genome Institute (JGI-PGF)"/>
            <person name="Walter F."/>
            <person name="Albersmeier A."/>
            <person name="Kalinowski J."/>
            <person name="Ruckert C."/>
        </authorList>
    </citation>
    <scope>NUCLEOTIDE SEQUENCE</scope>
    <source>
        <strain evidence="2">JCM 3131</strain>
    </source>
</reference>
<feature type="compositionally biased region" description="Pro residues" evidence="1">
    <location>
        <begin position="62"/>
        <end position="78"/>
    </location>
</feature>
<gene>
    <name evidence="2" type="ORF">GCM10010145_09900</name>
</gene>
<evidence type="ECO:0000256" key="1">
    <source>
        <dbReference type="SAM" id="MobiDB-lite"/>
    </source>
</evidence>
<name>A0A918B8X9_9ACTN</name>
<feature type="region of interest" description="Disordered" evidence="1">
    <location>
        <begin position="1"/>
        <end position="98"/>
    </location>
</feature>
<evidence type="ECO:0000313" key="3">
    <source>
        <dbReference type="Proteomes" id="UP000620156"/>
    </source>
</evidence>
<dbReference type="EMBL" id="BMQK01000001">
    <property type="protein sequence ID" value="GGQ42894.1"/>
    <property type="molecule type" value="Genomic_DNA"/>
</dbReference>
<feature type="compositionally biased region" description="Pro residues" evidence="1">
    <location>
        <begin position="22"/>
        <end position="32"/>
    </location>
</feature>
<feature type="compositionally biased region" description="Polar residues" evidence="1">
    <location>
        <begin position="34"/>
        <end position="52"/>
    </location>
</feature>
<dbReference type="Proteomes" id="UP000620156">
    <property type="component" value="Unassembled WGS sequence"/>
</dbReference>
<organism evidence="2 3">
    <name type="scientific">Streptomyces ruber</name>
    <dbReference type="NCBI Taxonomy" id="83378"/>
    <lineage>
        <taxon>Bacteria</taxon>
        <taxon>Bacillati</taxon>
        <taxon>Actinomycetota</taxon>
        <taxon>Actinomycetes</taxon>
        <taxon>Kitasatosporales</taxon>
        <taxon>Streptomycetaceae</taxon>
        <taxon>Streptomyces</taxon>
    </lineage>
</organism>